<keyword evidence="10" id="KW-1185">Reference proteome</keyword>
<dbReference type="Proteomes" id="UP000003053">
    <property type="component" value="Unassembled WGS sequence"/>
</dbReference>
<evidence type="ECO:0000256" key="6">
    <source>
        <dbReference type="ARBA" id="ARBA00023134"/>
    </source>
</evidence>
<accession>A4BXK8</accession>
<evidence type="ECO:0000313" key="10">
    <source>
        <dbReference type="Proteomes" id="UP000003053"/>
    </source>
</evidence>
<dbReference type="STRING" id="313594.PI23P_04357"/>
<dbReference type="EMBL" id="AAOG01000001">
    <property type="protein sequence ID" value="EAR13699.1"/>
    <property type="molecule type" value="Genomic_DNA"/>
</dbReference>
<keyword evidence="7" id="KW-0501">Molybdenum cofactor biosynthesis</keyword>
<sequence length="373" mass="42143">MGNHTKHTNLERRNNDNFAPNEISILGTNCNTISDLVSKVSQKLTGYKLAYFDASHAKNTEGNALSEFVFHHQGNLQITTTGIINKFQQRLDFAQFDCVFINGNHYPGTKQILILDPAKEASVLKRVAQLENIEFVIKLTKDTAYFSFLEEKYPQIKNIISYTIDEIDAIAKHVNSLIQKKIAPVKGLVLVGGKSTRMGRDKSELNYFGKAQKEVAKELLENRNVETFYAVQKFSEKEVAISKEIQDTFLNLGPFGGICSAFQKDPNAAWFVLATDLPFVNDELINRVLEKRNPSKVATAIKGKGKDFPEPLITIYEPKAYPILLQYLAQGYSCPRKMLINSDVEIVEIDDDLIRNINTAEEFEAAKKEIQKR</sequence>
<dbReference type="AlphaFoldDB" id="A4BXK8"/>
<reference evidence="9 10" key="1">
    <citation type="submission" date="2006-02" db="EMBL/GenBank/DDBJ databases">
        <authorList>
            <person name="Murray A."/>
            <person name="Staley J."/>
            <person name="Ferriera S."/>
            <person name="Johnson J."/>
            <person name="Kravitz S."/>
            <person name="Halpern A."/>
            <person name="Remington K."/>
            <person name="Beeson K."/>
            <person name="Tran B."/>
            <person name="Rogers Y.-H."/>
            <person name="Friedman R."/>
            <person name="Venter J.C."/>
        </authorList>
    </citation>
    <scope>NUCLEOTIDE SEQUENCE [LARGE SCALE GENOMIC DNA]</scope>
    <source>
        <strain evidence="9 10">23-P</strain>
    </source>
</reference>
<keyword evidence="5" id="KW-0460">Magnesium</keyword>
<evidence type="ECO:0000256" key="3">
    <source>
        <dbReference type="ARBA" id="ARBA00022723"/>
    </source>
</evidence>
<evidence type="ECO:0000256" key="1">
    <source>
        <dbReference type="ARBA" id="ARBA00022490"/>
    </source>
</evidence>
<dbReference type="HOGENOM" id="CLU_042775_0_0_10"/>
<evidence type="ECO:0000256" key="2">
    <source>
        <dbReference type="ARBA" id="ARBA00022679"/>
    </source>
</evidence>
<comment type="caution">
    <text evidence="9">The sequence shown here is derived from an EMBL/GenBank/DDBJ whole genome shotgun (WGS) entry which is preliminary data.</text>
</comment>
<dbReference type="GO" id="GO:0005525">
    <property type="term" value="F:GTP binding"/>
    <property type="evidence" value="ECO:0007669"/>
    <property type="project" value="UniProtKB-KW"/>
</dbReference>
<protein>
    <submittedName>
        <fullName evidence="9">Molybdopterin-guanine dinucleotide biosynthesis protein BA</fullName>
    </submittedName>
</protein>
<keyword evidence="6" id="KW-0342">GTP-binding</keyword>
<dbReference type="SUPFAM" id="SSF53448">
    <property type="entry name" value="Nucleotide-diphospho-sugar transferases"/>
    <property type="match status" value="1"/>
</dbReference>
<dbReference type="GO" id="GO:0016779">
    <property type="term" value="F:nucleotidyltransferase activity"/>
    <property type="evidence" value="ECO:0007669"/>
    <property type="project" value="TreeGrafter"/>
</dbReference>
<gene>
    <name evidence="9" type="ORF">PI23P_04357</name>
</gene>
<dbReference type="OrthoDB" id="9788394at2"/>
<dbReference type="Pfam" id="PF12804">
    <property type="entry name" value="NTP_transf_3"/>
    <property type="match status" value="1"/>
</dbReference>
<keyword evidence="2" id="KW-0808">Transferase</keyword>
<evidence type="ECO:0000259" key="8">
    <source>
        <dbReference type="Pfam" id="PF12804"/>
    </source>
</evidence>
<keyword evidence="1" id="KW-0963">Cytoplasm</keyword>
<evidence type="ECO:0000256" key="7">
    <source>
        <dbReference type="ARBA" id="ARBA00023150"/>
    </source>
</evidence>
<evidence type="ECO:0000256" key="5">
    <source>
        <dbReference type="ARBA" id="ARBA00022842"/>
    </source>
</evidence>
<dbReference type="InterPro" id="IPR025877">
    <property type="entry name" value="MobA-like_NTP_Trfase"/>
</dbReference>
<dbReference type="RefSeq" id="WP_004569497.1">
    <property type="nucleotide sequence ID" value="NZ_CH724148.1"/>
</dbReference>
<dbReference type="InterPro" id="IPR029044">
    <property type="entry name" value="Nucleotide-diphossugar_trans"/>
</dbReference>
<feature type="domain" description="MobA-like NTP transferase" evidence="8">
    <location>
        <begin position="187"/>
        <end position="330"/>
    </location>
</feature>
<keyword evidence="3" id="KW-0479">Metal-binding</keyword>
<dbReference type="GO" id="GO:0046872">
    <property type="term" value="F:metal ion binding"/>
    <property type="evidence" value="ECO:0007669"/>
    <property type="project" value="UniProtKB-KW"/>
</dbReference>
<evidence type="ECO:0000256" key="4">
    <source>
        <dbReference type="ARBA" id="ARBA00022741"/>
    </source>
</evidence>
<proteinExistence type="predicted"/>
<dbReference type="Gene3D" id="3.90.550.10">
    <property type="entry name" value="Spore Coat Polysaccharide Biosynthesis Protein SpsA, Chain A"/>
    <property type="match status" value="1"/>
</dbReference>
<dbReference type="PANTHER" id="PTHR19136">
    <property type="entry name" value="MOLYBDENUM COFACTOR GUANYLYLTRANSFERASE"/>
    <property type="match status" value="1"/>
</dbReference>
<name>A4BXK8_9FLAO</name>
<dbReference type="eggNOG" id="COG0746">
    <property type="taxonomic scope" value="Bacteria"/>
</dbReference>
<dbReference type="PANTHER" id="PTHR19136:SF81">
    <property type="entry name" value="MOLYBDENUM COFACTOR GUANYLYLTRANSFERASE"/>
    <property type="match status" value="1"/>
</dbReference>
<dbReference type="InterPro" id="IPR013482">
    <property type="entry name" value="Molybde_CF_guanTrfase"/>
</dbReference>
<dbReference type="CDD" id="cd02503">
    <property type="entry name" value="MobA"/>
    <property type="match status" value="1"/>
</dbReference>
<evidence type="ECO:0000313" key="9">
    <source>
        <dbReference type="EMBL" id="EAR13699.1"/>
    </source>
</evidence>
<keyword evidence="4" id="KW-0547">Nucleotide-binding</keyword>
<organism evidence="9 10">
    <name type="scientific">Polaribacter irgensii 23-P</name>
    <dbReference type="NCBI Taxonomy" id="313594"/>
    <lineage>
        <taxon>Bacteria</taxon>
        <taxon>Pseudomonadati</taxon>
        <taxon>Bacteroidota</taxon>
        <taxon>Flavobacteriia</taxon>
        <taxon>Flavobacteriales</taxon>
        <taxon>Flavobacteriaceae</taxon>
    </lineage>
</organism>
<dbReference type="GO" id="GO:0006777">
    <property type="term" value="P:Mo-molybdopterin cofactor biosynthetic process"/>
    <property type="evidence" value="ECO:0007669"/>
    <property type="project" value="UniProtKB-KW"/>
</dbReference>